<reference evidence="1" key="1">
    <citation type="submission" date="2022-06" db="EMBL/GenBank/DDBJ databases">
        <title>Isolation of gut microbiota from human fecal samples.</title>
        <authorList>
            <person name="Pamer E.G."/>
            <person name="Barat B."/>
            <person name="Waligurski E."/>
            <person name="Medina S."/>
            <person name="Paddock L."/>
            <person name="Mostad J."/>
        </authorList>
    </citation>
    <scope>NUCLEOTIDE SEQUENCE</scope>
    <source>
        <strain evidence="1">DFI.6.24</strain>
    </source>
</reference>
<name>A0AAP2UCS1_9FIRM</name>
<dbReference type="RefSeq" id="WP_227351715.1">
    <property type="nucleotide sequence ID" value="NZ_JAJDKX010000001.1"/>
</dbReference>
<dbReference type="Proteomes" id="UP001204814">
    <property type="component" value="Unassembled WGS sequence"/>
</dbReference>
<dbReference type="EMBL" id="JANGBO010000001">
    <property type="protein sequence ID" value="MCQ5060731.1"/>
    <property type="molecule type" value="Genomic_DNA"/>
</dbReference>
<gene>
    <name evidence="1" type="ORF">NE542_02620</name>
</gene>
<protein>
    <submittedName>
        <fullName evidence="1">Uncharacterized protein</fullName>
    </submittedName>
</protein>
<comment type="caution">
    <text evidence="1">The sequence shown here is derived from an EMBL/GenBank/DDBJ whole genome shotgun (WGS) entry which is preliminary data.</text>
</comment>
<accession>A0AAP2UCS1</accession>
<proteinExistence type="predicted"/>
<evidence type="ECO:0000313" key="1">
    <source>
        <dbReference type="EMBL" id="MCQ5060731.1"/>
    </source>
</evidence>
<sequence>MQESKYQVINWKRWKDTKRILEETRDQLKDDRKAITYSKEMPGTNHMSVIQRYNKILENTDIYDGYIHAYKIVIERLENCIATLLNQEQRKAIIIYANNPGKGESGMREQEALKQGFSRAKFYEVINQSFNILDTVLPLESVQKTDAGLIQD</sequence>
<dbReference type="AlphaFoldDB" id="A0AAP2UCS1"/>
<organism evidence="1 2">
    <name type="scientific">Faecalibacillus intestinalis</name>
    <dbReference type="NCBI Taxonomy" id="1982626"/>
    <lineage>
        <taxon>Bacteria</taxon>
        <taxon>Bacillati</taxon>
        <taxon>Bacillota</taxon>
        <taxon>Erysipelotrichia</taxon>
        <taxon>Erysipelotrichales</taxon>
        <taxon>Coprobacillaceae</taxon>
        <taxon>Faecalibacillus</taxon>
    </lineage>
</organism>
<evidence type="ECO:0000313" key="2">
    <source>
        <dbReference type="Proteomes" id="UP001204814"/>
    </source>
</evidence>